<evidence type="ECO:0000256" key="4">
    <source>
        <dbReference type="ARBA" id="ARBA00023163"/>
    </source>
</evidence>
<evidence type="ECO:0000259" key="6">
    <source>
        <dbReference type="PROSITE" id="PS50949"/>
    </source>
</evidence>
<keyword evidence="2" id="KW-0805">Transcription regulation</keyword>
<feature type="region of interest" description="Disordered" evidence="5">
    <location>
        <begin position="310"/>
        <end position="330"/>
    </location>
</feature>
<keyword evidence="1 7" id="KW-0378">Hydrolase</keyword>
<dbReference type="InterPro" id="IPR036388">
    <property type="entry name" value="WH-like_DNA-bd_sf"/>
</dbReference>
<dbReference type="EMBL" id="JBHTGP010000015">
    <property type="protein sequence ID" value="MFD0688623.1"/>
    <property type="molecule type" value="Genomic_DNA"/>
</dbReference>
<evidence type="ECO:0000313" key="8">
    <source>
        <dbReference type="Proteomes" id="UP001597063"/>
    </source>
</evidence>
<dbReference type="SMART" id="SM00895">
    <property type="entry name" value="FCD"/>
    <property type="match status" value="1"/>
</dbReference>
<evidence type="ECO:0000256" key="2">
    <source>
        <dbReference type="ARBA" id="ARBA00023015"/>
    </source>
</evidence>
<keyword evidence="8" id="KW-1185">Reference proteome</keyword>
<dbReference type="InterPro" id="IPR000524">
    <property type="entry name" value="Tscrpt_reg_HTH_GntR"/>
</dbReference>
<feature type="compositionally biased region" description="Low complexity" evidence="5">
    <location>
        <begin position="1"/>
        <end position="19"/>
    </location>
</feature>
<dbReference type="PROSITE" id="PS50949">
    <property type="entry name" value="HTH_GNTR"/>
    <property type="match status" value="1"/>
</dbReference>
<dbReference type="PANTHER" id="PTHR48081">
    <property type="entry name" value="AB HYDROLASE SUPERFAMILY PROTEIN C4A8.06C"/>
    <property type="match status" value="1"/>
</dbReference>
<evidence type="ECO:0000256" key="1">
    <source>
        <dbReference type="ARBA" id="ARBA00022801"/>
    </source>
</evidence>
<sequence length="569" mass="60060">MDGETARPTAATGSSAAPPLHLLTPAEARERVRQGDALCSGGPRLHTVDDITIPVDGAAVSARVYRPGPGTAPCTMVYFHGGGWVTGDLEYSDELCRHLAHDTGCVVVSVGYRLAPEHPFPVPFTDAYTSLAWAADKVAAGGPLAVGGDSAGGNLAAACALHARDRGGPRLEFQLLVYPVTDHDFTRPSYTRSAAFPLGAEAMRWFWDHYAADPAIRDDPALSPLRAASLAGLPPAHIVLAGRDPLHDEGAAYAERLRAADVPVSLREYPALGHGFFRLTGAVDAARDALPELTAAVAAALAPALAPGTTARPGRARLPGRQIPGTAGVRPKKTAELLAQRIVADIDRRGNTVGDRLPPEREMLLAYGVGRGTLREALRFLELQGVISLKPGPGGGPVVQRPDAGNLAAALTLLLQFSGAPFRTIAEARSGLEPMMARLAAERMSPGHLTDLRSSVDVMGANLADQAVFLEENKRFHDVIAHGSGNALFGHMVDALLGILDGSAIGIDYPEARRSAVHRAHLRIYEAIASRDPAASAGAMTLHIDEYIRYAERKFPEVLAAPIVWGALS</sequence>
<evidence type="ECO:0000313" key="7">
    <source>
        <dbReference type="EMBL" id="MFD0688623.1"/>
    </source>
</evidence>
<dbReference type="Pfam" id="PF07729">
    <property type="entry name" value="FCD"/>
    <property type="match status" value="1"/>
</dbReference>
<dbReference type="InterPro" id="IPR029058">
    <property type="entry name" value="AB_hydrolase_fold"/>
</dbReference>
<dbReference type="InterPro" id="IPR011711">
    <property type="entry name" value="GntR_C"/>
</dbReference>
<accession>A0ABW2XQ17</accession>
<dbReference type="PANTHER" id="PTHR48081:SF8">
    <property type="entry name" value="ALPHA_BETA HYDROLASE FOLD-3 DOMAIN-CONTAINING PROTEIN-RELATED"/>
    <property type="match status" value="1"/>
</dbReference>
<dbReference type="Proteomes" id="UP001597063">
    <property type="component" value="Unassembled WGS sequence"/>
</dbReference>
<dbReference type="InterPro" id="IPR050300">
    <property type="entry name" value="GDXG_lipolytic_enzyme"/>
</dbReference>
<name>A0ABW2XQ17_9ACTN</name>
<gene>
    <name evidence="7" type="ORF">ACFQZM_29305</name>
</gene>
<protein>
    <submittedName>
        <fullName evidence="7">Alpha/beta hydrolase fold domain-containing protein</fullName>
    </submittedName>
</protein>
<dbReference type="Pfam" id="PF00392">
    <property type="entry name" value="GntR"/>
    <property type="match status" value="1"/>
</dbReference>
<dbReference type="SUPFAM" id="SSF48008">
    <property type="entry name" value="GntR ligand-binding domain-like"/>
    <property type="match status" value="1"/>
</dbReference>
<dbReference type="SMART" id="SM00345">
    <property type="entry name" value="HTH_GNTR"/>
    <property type="match status" value="1"/>
</dbReference>
<dbReference type="Pfam" id="PF07859">
    <property type="entry name" value="Abhydrolase_3"/>
    <property type="match status" value="1"/>
</dbReference>
<feature type="region of interest" description="Disordered" evidence="5">
    <location>
        <begin position="1"/>
        <end position="21"/>
    </location>
</feature>
<dbReference type="GO" id="GO:0016787">
    <property type="term" value="F:hydrolase activity"/>
    <property type="evidence" value="ECO:0007669"/>
    <property type="project" value="UniProtKB-KW"/>
</dbReference>
<reference evidence="8" key="1">
    <citation type="journal article" date="2019" name="Int. J. Syst. Evol. Microbiol.">
        <title>The Global Catalogue of Microorganisms (GCM) 10K type strain sequencing project: providing services to taxonomists for standard genome sequencing and annotation.</title>
        <authorList>
            <consortium name="The Broad Institute Genomics Platform"/>
            <consortium name="The Broad Institute Genome Sequencing Center for Infectious Disease"/>
            <person name="Wu L."/>
            <person name="Ma J."/>
        </authorList>
    </citation>
    <scope>NUCLEOTIDE SEQUENCE [LARGE SCALE GENOMIC DNA]</scope>
    <source>
        <strain evidence="8">JCM 9371</strain>
    </source>
</reference>
<feature type="domain" description="HTH gntR-type" evidence="6">
    <location>
        <begin position="332"/>
        <end position="402"/>
    </location>
</feature>
<organism evidence="7 8">
    <name type="scientific">Actinomadura fibrosa</name>
    <dbReference type="NCBI Taxonomy" id="111802"/>
    <lineage>
        <taxon>Bacteria</taxon>
        <taxon>Bacillati</taxon>
        <taxon>Actinomycetota</taxon>
        <taxon>Actinomycetes</taxon>
        <taxon>Streptosporangiales</taxon>
        <taxon>Thermomonosporaceae</taxon>
        <taxon>Actinomadura</taxon>
    </lineage>
</organism>
<keyword evidence="4" id="KW-0804">Transcription</keyword>
<dbReference type="RefSeq" id="WP_242618894.1">
    <property type="nucleotide sequence ID" value="NZ_CAACUY010000003.1"/>
</dbReference>
<dbReference type="Gene3D" id="1.20.120.530">
    <property type="entry name" value="GntR ligand-binding domain-like"/>
    <property type="match status" value="1"/>
</dbReference>
<dbReference type="Gene3D" id="3.40.50.1820">
    <property type="entry name" value="alpha/beta hydrolase"/>
    <property type="match status" value="1"/>
</dbReference>
<dbReference type="InterPro" id="IPR008920">
    <property type="entry name" value="TF_FadR/GntR_C"/>
</dbReference>
<comment type="caution">
    <text evidence="7">The sequence shown here is derived from an EMBL/GenBank/DDBJ whole genome shotgun (WGS) entry which is preliminary data.</text>
</comment>
<dbReference type="SUPFAM" id="SSF53474">
    <property type="entry name" value="alpha/beta-Hydrolases"/>
    <property type="match status" value="1"/>
</dbReference>
<dbReference type="PRINTS" id="PR00035">
    <property type="entry name" value="HTHGNTR"/>
</dbReference>
<proteinExistence type="predicted"/>
<evidence type="ECO:0000256" key="3">
    <source>
        <dbReference type="ARBA" id="ARBA00023125"/>
    </source>
</evidence>
<dbReference type="Gene3D" id="1.10.10.10">
    <property type="entry name" value="Winged helix-like DNA-binding domain superfamily/Winged helix DNA-binding domain"/>
    <property type="match status" value="1"/>
</dbReference>
<dbReference type="InterPro" id="IPR013094">
    <property type="entry name" value="AB_hydrolase_3"/>
</dbReference>
<evidence type="ECO:0000256" key="5">
    <source>
        <dbReference type="SAM" id="MobiDB-lite"/>
    </source>
</evidence>
<keyword evidence="3" id="KW-0238">DNA-binding</keyword>
<dbReference type="InterPro" id="IPR036390">
    <property type="entry name" value="WH_DNA-bd_sf"/>
</dbReference>
<dbReference type="SUPFAM" id="SSF46785">
    <property type="entry name" value="Winged helix' DNA-binding domain"/>
    <property type="match status" value="1"/>
</dbReference>